<proteinExistence type="predicted"/>
<protein>
    <recommendedName>
        <fullName evidence="3">Lipoprotein</fullName>
    </recommendedName>
</protein>
<dbReference type="EMBL" id="BAABJV010000008">
    <property type="protein sequence ID" value="GAA4782101.1"/>
    <property type="molecule type" value="Genomic_DNA"/>
</dbReference>
<gene>
    <name evidence="1" type="ORF">GCM10023329_34790</name>
</gene>
<evidence type="ECO:0000313" key="2">
    <source>
        <dbReference type="Proteomes" id="UP001501147"/>
    </source>
</evidence>
<dbReference type="RefSeq" id="WP_345614359.1">
    <property type="nucleotide sequence ID" value="NZ_BAABJV010000008.1"/>
</dbReference>
<keyword evidence="2" id="KW-1185">Reference proteome</keyword>
<sequence>MLALTACTSTLPDMAGRELQAAQDDAQEAGFNNLTSEDALGQGRAQVWDRNWVVCDQDPRPGEADPDELVTFTVVKTDEQCPAGTPGFRVRPGDEMPDLVGMNLFDAGEVLVLVNGVEDVDATGKGRSTLAQSRDWKVCSHEPAAGEVIEEVISQIGEPVEDPAITLHVVKSEEKCP</sequence>
<dbReference type="Proteomes" id="UP001501147">
    <property type="component" value="Unassembled WGS sequence"/>
</dbReference>
<accession>A0ABP9AJ13</accession>
<evidence type="ECO:0000313" key="1">
    <source>
        <dbReference type="EMBL" id="GAA4782101.1"/>
    </source>
</evidence>
<organism evidence="1 2">
    <name type="scientific">Streptomyces sanyensis</name>
    <dbReference type="NCBI Taxonomy" id="568869"/>
    <lineage>
        <taxon>Bacteria</taxon>
        <taxon>Bacillati</taxon>
        <taxon>Actinomycetota</taxon>
        <taxon>Actinomycetes</taxon>
        <taxon>Kitasatosporales</taxon>
        <taxon>Streptomycetaceae</taxon>
        <taxon>Streptomyces</taxon>
    </lineage>
</organism>
<reference evidence="2" key="1">
    <citation type="journal article" date="2019" name="Int. J. Syst. Evol. Microbiol.">
        <title>The Global Catalogue of Microorganisms (GCM) 10K type strain sequencing project: providing services to taxonomists for standard genome sequencing and annotation.</title>
        <authorList>
            <consortium name="The Broad Institute Genomics Platform"/>
            <consortium name="The Broad Institute Genome Sequencing Center for Infectious Disease"/>
            <person name="Wu L."/>
            <person name="Ma J."/>
        </authorList>
    </citation>
    <scope>NUCLEOTIDE SEQUENCE [LARGE SCALE GENOMIC DNA]</scope>
    <source>
        <strain evidence="2">JCM 18324</strain>
    </source>
</reference>
<comment type="caution">
    <text evidence="1">The sequence shown here is derived from an EMBL/GenBank/DDBJ whole genome shotgun (WGS) entry which is preliminary data.</text>
</comment>
<name>A0ABP9AJ13_9ACTN</name>
<evidence type="ECO:0008006" key="3">
    <source>
        <dbReference type="Google" id="ProtNLM"/>
    </source>
</evidence>